<proteinExistence type="predicted"/>
<accession>A0ACC6QH27</accession>
<evidence type="ECO:0000313" key="1">
    <source>
        <dbReference type="EMBL" id="MEJ8657107.1"/>
    </source>
</evidence>
<name>A0ACC6QH27_9ACTN</name>
<protein>
    <submittedName>
        <fullName evidence="1">Phosphotransferase</fullName>
    </submittedName>
</protein>
<comment type="caution">
    <text evidence="1">The sequence shown here is derived from an EMBL/GenBank/DDBJ whole genome shotgun (WGS) entry which is preliminary data.</text>
</comment>
<organism evidence="1 2">
    <name type="scientific">Streptomyces pratisoli</name>
    <dbReference type="NCBI Taxonomy" id="3139917"/>
    <lineage>
        <taxon>Bacteria</taxon>
        <taxon>Bacillati</taxon>
        <taxon>Actinomycetota</taxon>
        <taxon>Actinomycetes</taxon>
        <taxon>Kitasatosporales</taxon>
        <taxon>Streptomycetaceae</taxon>
        <taxon>Streptomyces</taxon>
    </lineage>
</organism>
<sequence length="354" mass="39532">MLRGVVNGMQQEAARGDEIVAKMLSDRYGIDMAEATLVPMGTETINRRVTLTDGRRAFIKQYQASADLEHAQAAWAMSEFCRAARVPAPRVWPNRDGRALTRFEHVGWVVTDEVPGRVATDPLTLPRAQHIGLMLGRMHRALASYPPPARVRQTRWRTGRVEDTLSETETTLDRAAAQRTPRLDQLRVDLAQRRDDLRTHVARLRAGLPDSLVAQAAHADLTRTNLLAQEDVITAILDFQGEICVLSWELGRAAFDPRTVANSQSWMLCALRMIEAYRAENPDLPLADVRASARIALLYMLFSLYGATTAEYGLPTEAEADLQRHWAERQVTIRRLLGNLDALETALGTFGRGS</sequence>
<dbReference type="EMBL" id="JBBKAI010000002">
    <property type="protein sequence ID" value="MEJ8657107.1"/>
    <property type="molecule type" value="Genomic_DNA"/>
</dbReference>
<keyword evidence="2" id="KW-1185">Reference proteome</keyword>
<evidence type="ECO:0000313" key="2">
    <source>
        <dbReference type="Proteomes" id="UP001375539"/>
    </source>
</evidence>
<gene>
    <name evidence="1" type="ORF">WKI58_11310</name>
</gene>
<reference evidence="1" key="1">
    <citation type="submission" date="2024-03" db="EMBL/GenBank/DDBJ databases">
        <title>Novel Streptomyces species of biotechnological and ecological value are a feature of Machair soil.</title>
        <authorList>
            <person name="Prole J.R."/>
            <person name="Goodfellow M."/>
            <person name="Allenby N."/>
            <person name="Ward A.C."/>
        </authorList>
    </citation>
    <scope>NUCLEOTIDE SEQUENCE</scope>
    <source>
        <strain evidence="1">MS1.AVA.4</strain>
    </source>
</reference>
<dbReference type="Proteomes" id="UP001375539">
    <property type="component" value="Unassembled WGS sequence"/>
</dbReference>